<dbReference type="SUPFAM" id="SSF81383">
    <property type="entry name" value="F-box domain"/>
    <property type="match status" value="1"/>
</dbReference>
<evidence type="ECO:0000256" key="8">
    <source>
        <dbReference type="ARBA" id="ARBA00022840"/>
    </source>
</evidence>
<dbReference type="InterPro" id="IPR036915">
    <property type="entry name" value="Cyclin-like_sf"/>
</dbReference>
<dbReference type="OrthoDB" id="4062651at2759"/>
<accession>A0A8J8NZD8</accession>
<dbReference type="SMART" id="SM00385">
    <property type="entry name" value="CYCLIN"/>
    <property type="match status" value="2"/>
</dbReference>
<comment type="subunit">
    <text evidence="11">May form a complex composed of at least the catalytic subunit CRK2 and a cyclin.</text>
</comment>
<sequence length="818" mass="94914">MSFSQNNIPDFQSTQLQLNSESSSISSLQVFSQGTQISDKNNTDLLVGAASMTSLSKQLNKKRSKGVTIWQQAEEMQDENCDPNIKSKEQINQIQQYSKPKRANDIIKEQIPTDVINQILLYLSPKEMLAKMKSLSLYWQTLLEQPQIWKMIEMTVRKLTLQERFKVTSCLVERRSKGQLYAATDRLDGSKNIIRKIQLDVANAGSDDGIPTSFLRELSILKAANHPHIGKIKQCEVNGKLLQIVYPYYEANLKDYFKKKSYLTQPYSLYQQSKGCSKPVANMNIHDIKRIMHQLLTALVYCHRHGIMHRNLKPDNIMFDSEGHLKIVDFCLSRVVAVPNFQYTPEDPKERDRSGREARRLWYRAPELLFRKIQYTFEVDIWAVGCLLGEIALGETLFNGESEIDQLLKIFRLTGITPEVLQSGVYDDRIEYIPKWKRVNISNIDFPDGSKELNEIIDAFIPSRESSLLKLLEIKDKISFQGLDLLWKLLEIDPKKRISAEQALDHQFFFTGFLNLYPSQNSLMPTYSDNISIDHYPFYISLQRQSELRLYTTIDPLYAQKSITPSMRSILVDWLIDVSVHFELMDETLHLTVSYIDRVLRYQPVEKTKLQLLGVACMKIADSFNERSKEYYRQENSLEYSYITADEYSPIEVIKQEKEVLNILDFDLCAPSAPIFIKLLANILTLNEKHIRTACYLSDLLLISPFNYKYLPSLNGASCLFVSMVIHQFDFYDEPNKVKLQNCKSLYKEYSFTLAQSKECIDHVLSTWTEARHNSSFSRFNAVNNKYMRLQPAKPINFSTLQQPLIHPRMIEKWIFTL</sequence>
<dbReference type="PROSITE" id="PS00292">
    <property type="entry name" value="CYCLINS"/>
    <property type="match status" value="1"/>
</dbReference>
<dbReference type="GO" id="GO:0005524">
    <property type="term" value="F:ATP binding"/>
    <property type="evidence" value="ECO:0007669"/>
    <property type="project" value="UniProtKB-KW"/>
</dbReference>
<dbReference type="PANTHER" id="PTHR24056:SF107">
    <property type="entry name" value="CYCLIN-DEPENDENT KINASE 11A-RELATED"/>
    <property type="match status" value="1"/>
</dbReference>
<dbReference type="Gene3D" id="3.30.200.20">
    <property type="entry name" value="Phosphorylase Kinase, domain 1"/>
    <property type="match status" value="1"/>
</dbReference>
<evidence type="ECO:0000256" key="12">
    <source>
        <dbReference type="ARBA" id="ARBA00039612"/>
    </source>
</evidence>
<evidence type="ECO:0000256" key="10">
    <source>
        <dbReference type="ARBA" id="ARBA00023306"/>
    </source>
</evidence>
<dbReference type="GO" id="GO:0007346">
    <property type="term" value="P:regulation of mitotic cell cycle"/>
    <property type="evidence" value="ECO:0007669"/>
    <property type="project" value="TreeGrafter"/>
</dbReference>
<evidence type="ECO:0000256" key="7">
    <source>
        <dbReference type="ARBA" id="ARBA00022777"/>
    </source>
</evidence>
<keyword evidence="9" id="KW-0195">Cyclin</keyword>
<dbReference type="GO" id="GO:0004674">
    <property type="term" value="F:protein serine/threonine kinase activity"/>
    <property type="evidence" value="ECO:0007669"/>
    <property type="project" value="UniProtKB-KW"/>
</dbReference>
<dbReference type="SUPFAM" id="SSF47954">
    <property type="entry name" value="Cyclin-like"/>
    <property type="match status" value="2"/>
</dbReference>
<dbReference type="PANTHER" id="PTHR24056">
    <property type="entry name" value="CELL DIVISION PROTEIN KINASE"/>
    <property type="match status" value="1"/>
</dbReference>
<evidence type="ECO:0000256" key="6">
    <source>
        <dbReference type="ARBA" id="ARBA00022776"/>
    </source>
</evidence>
<keyword evidence="3" id="KW-0132">Cell division</keyword>
<keyword evidence="10" id="KW-0131">Cell cycle</keyword>
<evidence type="ECO:0000313" key="17">
    <source>
        <dbReference type="EMBL" id="TNV83080.1"/>
    </source>
</evidence>
<dbReference type="EMBL" id="RRYP01004192">
    <property type="protein sequence ID" value="TNV83080.1"/>
    <property type="molecule type" value="Genomic_DNA"/>
</dbReference>
<keyword evidence="8" id="KW-0067">ATP-binding</keyword>
<dbReference type="InterPro" id="IPR000719">
    <property type="entry name" value="Prot_kinase_dom"/>
</dbReference>
<dbReference type="FunFam" id="1.10.472.10:FF:000057">
    <property type="entry name" value="Cyclin N-terminal domain containing 2"/>
    <property type="match status" value="1"/>
</dbReference>
<dbReference type="Gene3D" id="1.20.1280.50">
    <property type="match status" value="1"/>
</dbReference>
<dbReference type="AlphaFoldDB" id="A0A8J8NZD8"/>
<feature type="domain" description="F-box" evidence="16">
    <location>
        <begin position="105"/>
        <end position="152"/>
    </location>
</feature>
<dbReference type="Pfam" id="PF00134">
    <property type="entry name" value="Cyclin_N"/>
    <property type="match status" value="1"/>
</dbReference>
<dbReference type="PROSITE" id="PS50011">
    <property type="entry name" value="PROTEIN_KINASE_DOM"/>
    <property type="match status" value="1"/>
</dbReference>
<comment type="similarity">
    <text evidence="1">Belongs to the cyclin family. Cyclin AB subfamily.</text>
</comment>
<dbReference type="GO" id="GO:0005634">
    <property type="term" value="C:nucleus"/>
    <property type="evidence" value="ECO:0007669"/>
    <property type="project" value="TreeGrafter"/>
</dbReference>
<feature type="domain" description="Protein kinase" evidence="15">
    <location>
        <begin position="166"/>
        <end position="509"/>
    </location>
</feature>
<dbReference type="Gene3D" id="1.10.472.10">
    <property type="entry name" value="Cyclin-like"/>
    <property type="match status" value="2"/>
</dbReference>
<dbReference type="InterPro" id="IPR048258">
    <property type="entry name" value="Cyclins_cyclin-box"/>
</dbReference>
<evidence type="ECO:0000256" key="5">
    <source>
        <dbReference type="ARBA" id="ARBA00022741"/>
    </source>
</evidence>
<proteinExistence type="inferred from homology"/>
<dbReference type="Pfam" id="PF00069">
    <property type="entry name" value="Pkinase"/>
    <property type="match status" value="1"/>
</dbReference>
<evidence type="ECO:0000256" key="14">
    <source>
        <dbReference type="ARBA" id="ARBA00042858"/>
    </source>
</evidence>
<keyword evidence="7" id="KW-0418">Kinase</keyword>
<evidence type="ECO:0000259" key="16">
    <source>
        <dbReference type="PROSITE" id="PS50181"/>
    </source>
</evidence>
<dbReference type="Proteomes" id="UP000785679">
    <property type="component" value="Unassembled WGS sequence"/>
</dbReference>
<evidence type="ECO:0000256" key="3">
    <source>
        <dbReference type="ARBA" id="ARBA00022618"/>
    </source>
</evidence>
<evidence type="ECO:0000259" key="15">
    <source>
        <dbReference type="PROSITE" id="PS50011"/>
    </source>
</evidence>
<gene>
    <name evidence="17" type="ORF">FGO68_gene7055</name>
</gene>
<dbReference type="InterPro" id="IPR011009">
    <property type="entry name" value="Kinase-like_dom_sf"/>
</dbReference>
<organism evidence="17 18">
    <name type="scientific">Halteria grandinella</name>
    <dbReference type="NCBI Taxonomy" id="5974"/>
    <lineage>
        <taxon>Eukaryota</taxon>
        <taxon>Sar</taxon>
        <taxon>Alveolata</taxon>
        <taxon>Ciliophora</taxon>
        <taxon>Intramacronucleata</taxon>
        <taxon>Spirotrichea</taxon>
        <taxon>Stichotrichia</taxon>
        <taxon>Sporadotrichida</taxon>
        <taxon>Halteriidae</taxon>
        <taxon>Halteria</taxon>
    </lineage>
</organism>
<keyword evidence="18" id="KW-1185">Reference proteome</keyword>
<evidence type="ECO:0000256" key="11">
    <source>
        <dbReference type="ARBA" id="ARBA00038543"/>
    </source>
</evidence>
<name>A0A8J8NZD8_HALGN</name>
<dbReference type="InterPro" id="IPR050108">
    <property type="entry name" value="CDK"/>
</dbReference>
<evidence type="ECO:0000256" key="1">
    <source>
        <dbReference type="ARBA" id="ARBA00006955"/>
    </source>
</evidence>
<evidence type="ECO:0000313" key="18">
    <source>
        <dbReference type="Proteomes" id="UP000785679"/>
    </source>
</evidence>
<comment type="caution">
    <text evidence="17">The sequence shown here is derived from an EMBL/GenBank/DDBJ whole genome shotgun (WGS) entry which is preliminary data.</text>
</comment>
<evidence type="ECO:0000256" key="2">
    <source>
        <dbReference type="ARBA" id="ARBA00022527"/>
    </source>
</evidence>
<keyword evidence="2" id="KW-0723">Serine/threonine-protein kinase</keyword>
<dbReference type="PROSITE" id="PS50181">
    <property type="entry name" value="FBOX"/>
    <property type="match status" value="1"/>
</dbReference>
<keyword evidence="6" id="KW-0498">Mitosis</keyword>
<reference evidence="17" key="1">
    <citation type="submission" date="2019-06" db="EMBL/GenBank/DDBJ databases">
        <authorList>
            <person name="Zheng W."/>
        </authorList>
    </citation>
    <scope>NUCLEOTIDE SEQUENCE</scope>
    <source>
        <strain evidence="17">QDHG01</strain>
    </source>
</reference>
<evidence type="ECO:0000256" key="9">
    <source>
        <dbReference type="ARBA" id="ARBA00023127"/>
    </source>
</evidence>
<dbReference type="GO" id="GO:0051301">
    <property type="term" value="P:cell division"/>
    <property type="evidence" value="ECO:0007669"/>
    <property type="project" value="UniProtKB-KW"/>
</dbReference>
<dbReference type="InterPro" id="IPR036047">
    <property type="entry name" value="F-box-like_dom_sf"/>
</dbReference>
<dbReference type="InterPro" id="IPR013763">
    <property type="entry name" value="Cyclin-like_dom"/>
</dbReference>
<dbReference type="SUPFAM" id="SSF56112">
    <property type="entry name" value="Protein kinase-like (PK-like)"/>
    <property type="match status" value="1"/>
</dbReference>
<evidence type="ECO:0000256" key="13">
    <source>
        <dbReference type="ARBA" id="ARBA00041902"/>
    </source>
</evidence>
<keyword evidence="4" id="KW-0808">Transferase</keyword>
<dbReference type="InterPro" id="IPR001810">
    <property type="entry name" value="F-box_dom"/>
</dbReference>
<dbReference type="InterPro" id="IPR006671">
    <property type="entry name" value="Cyclin_N"/>
</dbReference>
<protein>
    <recommendedName>
        <fullName evidence="12">Cyclin-dependent kinase 2 homolog</fullName>
    </recommendedName>
    <alternativeName>
        <fullName evidence="13">Cell division control protein 2 homolog</fullName>
    </alternativeName>
    <alternativeName>
        <fullName evidence="14">cdc2-related kinase 2</fullName>
    </alternativeName>
</protein>
<evidence type="ECO:0000256" key="4">
    <source>
        <dbReference type="ARBA" id="ARBA00022679"/>
    </source>
</evidence>
<keyword evidence="5" id="KW-0547">Nucleotide-binding</keyword>
<dbReference type="Gene3D" id="1.10.510.10">
    <property type="entry name" value="Transferase(Phosphotransferase) domain 1"/>
    <property type="match status" value="1"/>
</dbReference>